<gene>
    <name evidence="1" type="ORF">PQ465_09630</name>
</gene>
<accession>A0ABY7WPG5</accession>
<dbReference type="EMBL" id="CP117880">
    <property type="protein sequence ID" value="WDF70617.1"/>
    <property type="molecule type" value="Genomic_DNA"/>
</dbReference>
<organism evidence="1 2">
    <name type="scientific">Sphingobacterium oryzagri</name>
    <dbReference type="NCBI Taxonomy" id="3025669"/>
    <lineage>
        <taxon>Bacteria</taxon>
        <taxon>Pseudomonadati</taxon>
        <taxon>Bacteroidota</taxon>
        <taxon>Sphingobacteriia</taxon>
        <taxon>Sphingobacteriales</taxon>
        <taxon>Sphingobacteriaceae</taxon>
        <taxon>Sphingobacterium</taxon>
    </lineage>
</organism>
<keyword evidence="2" id="KW-1185">Reference proteome</keyword>
<reference evidence="1 2" key="1">
    <citation type="submission" date="2023-02" db="EMBL/GenBank/DDBJ databases">
        <title>Genome sequence of Sphingobacterium sp. KACC 22765.</title>
        <authorList>
            <person name="Kim S."/>
            <person name="Heo J."/>
            <person name="Kwon S.-W."/>
        </authorList>
    </citation>
    <scope>NUCLEOTIDE SEQUENCE [LARGE SCALE GENOMIC DNA]</scope>
    <source>
        <strain evidence="1 2">KACC 22765</strain>
    </source>
</reference>
<dbReference type="RefSeq" id="WP_274269321.1">
    <property type="nucleotide sequence ID" value="NZ_CP117880.1"/>
</dbReference>
<dbReference type="Proteomes" id="UP001221558">
    <property type="component" value="Chromosome"/>
</dbReference>
<evidence type="ECO:0000313" key="2">
    <source>
        <dbReference type="Proteomes" id="UP001221558"/>
    </source>
</evidence>
<proteinExistence type="predicted"/>
<evidence type="ECO:0000313" key="1">
    <source>
        <dbReference type="EMBL" id="WDF70617.1"/>
    </source>
</evidence>
<evidence type="ECO:0008006" key="3">
    <source>
        <dbReference type="Google" id="ProtNLM"/>
    </source>
</evidence>
<protein>
    <recommendedName>
        <fullName evidence="3">SatD family (SatD)</fullName>
    </recommendedName>
</protein>
<name>A0ABY7WPG5_9SPHI</name>
<sequence>MIAVITGDIMKSRSELPEIWLPILEQALATYAVRFDIFRGDSFQLELPVDQALTAAFYIKAAMIEVGLDVRMGIGIGEKDYDSSHVKTTFGSALVYSGEAFDELKKETLYLKSANEEINALCNMVLPLLGELTLRWTANIAETVKVALKNEHVNQVDLAKLLKKKYQSQVSTALQKAGFNKIQHALDYCTRQLLTL</sequence>